<feature type="region of interest" description="Disordered" evidence="1">
    <location>
        <begin position="1229"/>
        <end position="1287"/>
    </location>
</feature>
<dbReference type="Gene3D" id="3.30.300.30">
    <property type="match status" value="1"/>
</dbReference>
<dbReference type="InterPro" id="IPR042099">
    <property type="entry name" value="ANL_N_sf"/>
</dbReference>
<dbReference type="EMBL" id="DF238820">
    <property type="protein sequence ID" value="GAC98393.1"/>
    <property type="molecule type" value="Genomic_DNA"/>
</dbReference>
<feature type="compositionally biased region" description="Acidic residues" evidence="1">
    <location>
        <begin position="1260"/>
        <end position="1280"/>
    </location>
</feature>
<dbReference type="InterPro" id="IPR000873">
    <property type="entry name" value="AMP-dep_synth/lig_dom"/>
</dbReference>
<dbReference type="SUPFAM" id="SSF56801">
    <property type="entry name" value="Acetyl-CoA synthetase-like"/>
    <property type="match status" value="1"/>
</dbReference>
<dbReference type="RefSeq" id="XP_012191980.1">
    <property type="nucleotide sequence ID" value="XM_012336590.1"/>
</dbReference>
<feature type="chain" id="PRO_5004478487" description="AMP-dependent synthetase/ligase domain-containing protein" evidence="2">
    <location>
        <begin position="19"/>
        <end position="1287"/>
    </location>
</feature>
<keyword evidence="5" id="KW-1185">Reference proteome</keyword>
<dbReference type="OrthoDB" id="2556736at2759"/>
<evidence type="ECO:0000313" key="4">
    <source>
        <dbReference type="EMBL" id="GAC98393.1"/>
    </source>
</evidence>
<dbReference type="InterPro" id="IPR045851">
    <property type="entry name" value="AMP-bd_C_sf"/>
</dbReference>
<protein>
    <recommendedName>
        <fullName evidence="3">AMP-dependent synthetase/ligase domain-containing protein</fullName>
    </recommendedName>
</protein>
<dbReference type="STRING" id="1305764.R9PAI0"/>
<dbReference type="PANTHER" id="PTHR43201:SF30">
    <property type="entry name" value="AMP-DEPENDENT SYNTHETASE_LIGASE DOMAIN-CONTAINING PROTEIN"/>
    <property type="match status" value="1"/>
</dbReference>
<evidence type="ECO:0000256" key="2">
    <source>
        <dbReference type="SAM" id="SignalP"/>
    </source>
</evidence>
<dbReference type="GO" id="GO:0006631">
    <property type="term" value="P:fatty acid metabolic process"/>
    <property type="evidence" value="ECO:0007669"/>
    <property type="project" value="TreeGrafter"/>
</dbReference>
<dbReference type="PANTHER" id="PTHR43201">
    <property type="entry name" value="ACYL-COA SYNTHETASE"/>
    <property type="match status" value="1"/>
</dbReference>
<sequence length="1287" mass="140592">MSDCFGLVLGNLAAWTHGASVVYAAEGFDPLRSLRAVSEERCTAMHGVPTHFISELELLESAREHAQDPARHPLPQGMQEGETFDFSSLRTGLTSGSTVPIALMEALVSPDVDAPIVRRCETVGRVYPHVHAKIVSPDDSSGQPLPVGQPGELCGYWKDPQRTDEAMERHPDEPDIVWMRTGDIGIMDEEGYVRIVGRSKDVIIRGGENLFPPNIENCIDRMEGIATNAVIAVPDEKYGEPWKEDEVSVYYPQNDGTVYTFLLTDSFTSGLGVDCCTVKMFGRIYDNGAVNVRKQDADAQLAVKRTSPSFPVAISGGDVTLYHDLVVLFATQWDVDAGSFGTAGNPSGSGYQQQTFAIDILKMIVDSLVVKSLPFGQRLQVISTSRDGFQLPCPTITRADKFQHYTQARVRAYAEDELLRHAQLHDLAFNSHPFLSLIVCRTIFVGDVEEKAHDKLLYDAVLIAGLGIKRSLAQNLWYAQTQPHGLPDLDKLVKTTTCTLYGSKLGSLKAASLHKFAQCMMILAWHELTLGLLRRAATWWTSVCGLILRIRDLREQEEIAAEFQINGIHMHLVIREELDNMQTIAQLVLLWLELHLAPIPANTSILVDANISQPQENSFSWISELDHASGKFSAAEAHKKSWTLLCSISRVLGSLAESVTDFKITNRLIDTRMLPGTANDDATFKVFTTLPLARATQADPGAAASAGDFMAAALISLTGLLACFHAGSTSTSVSAQGVANIVRACAAITLQLRSAFGDPQPQFGPDRASDSIAICRPSVSASCFVDTLDGSCIVLTVIETIALSFEHLLTQANIRLASDSEGSREAIILSQEAQRTVREKLGSILGIISTITEFFDNIPKQGKRPVQMSRMLGRMQDQIEMLGVQPDVSFAFDVAFGQSEYEAWRGGDLDLKRDSVLQMRPHEIVSHPSTALATGLSRSEGMAQCPSYLTVGPQLPMSLHIAPPASPYDHPNTANPEKRPIIHGPGPITTTRHEPPEVLGPLPRAAHEVEGFTVKNDCSVMLGQATHAWRQQSYSEDSTAMVSSSHGEAQVNFDDKSRRCTMQTAPFGESMLRQTQPESMEKTYLRQLQPQPQPWSTGGAYSSTVLGFRPAYAGLEPSLRPAAQSMPVSRCSGRSEVHRLAAESFYQGSGSGSSIDERPNKRARIDLPGCDWTSSINKTRLLYLDEATSSTNPFLRSTAHIHGHHSPAMAALVSIKGVQPLTDETYLGGRTSAQSSELEGDGTSNGRLSMDSESSLSSLSDDEDDDEDKSGDGVDEYGEEDRDRDRF</sequence>
<feature type="signal peptide" evidence="2">
    <location>
        <begin position="1"/>
        <end position="18"/>
    </location>
</feature>
<dbReference type="GeneID" id="24111259"/>
<proteinExistence type="predicted"/>
<name>R9PAI0_PSEHS</name>
<evidence type="ECO:0000256" key="1">
    <source>
        <dbReference type="SAM" id="MobiDB-lite"/>
    </source>
</evidence>
<dbReference type="GO" id="GO:0031956">
    <property type="term" value="F:medium-chain fatty acid-CoA ligase activity"/>
    <property type="evidence" value="ECO:0007669"/>
    <property type="project" value="TreeGrafter"/>
</dbReference>
<accession>R9PAI0</accession>
<dbReference type="eggNOG" id="KOG1177">
    <property type="taxonomic scope" value="Eukaryota"/>
</dbReference>
<keyword evidence="2" id="KW-0732">Signal</keyword>
<dbReference type="Gene3D" id="3.40.50.12780">
    <property type="entry name" value="N-terminal domain of ligase-like"/>
    <property type="match status" value="1"/>
</dbReference>
<feature type="compositionally biased region" description="Polar residues" evidence="1">
    <location>
        <begin position="1231"/>
        <end position="1247"/>
    </location>
</feature>
<evidence type="ECO:0000259" key="3">
    <source>
        <dbReference type="Pfam" id="PF00501"/>
    </source>
</evidence>
<organism evidence="4 5">
    <name type="scientific">Pseudozyma hubeiensis (strain SY62)</name>
    <name type="common">Yeast</name>
    <dbReference type="NCBI Taxonomy" id="1305764"/>
    <lineage>
        <taxon>Eukaryota</taxon>
        <taxon>Fungi</taxon>
        <taxon>Dikarya</taxon>
        <taxon>Basidiomycota</taxon>
        <taxon>Ustilaginomycotina</taxon>
        <taxon>Ustilaginomycetes</taxon>
        <taxon>Ustilaginales</taxon>
        <taxon>Ustilaginaceae</taxon>
        <taxon>Pseudozyma</taxon>
    </lineage>
</organism>
<reference evidence="5" key="1">
    <citation type="journal article" date="2013" name="Genome Announc.">
        <title>Draft genome sequence of the basidiomycetous yeast-like fungus Pseudozyma hubeiensis SY62, which produces an abundant amount of the biosurfactant mannosylerythritol lipids.</title>
        <authorList>
            <person name="Konishi M."/>
            <person name="Hatada Y."/>
            <person name="Horiuchi J."/>
        </authorList>
    </citation>
    <scope>NUCLEOTIDE SEQUENCE [LARGE SCALE GENOMIC DNA]</scope>
    <source>
        <strain evidence="5">SY62</strain>
    </source>
</reference>
<gene>
    <name evidence="4" type="ORF">PHSY_005987</name>
</gene>
<feature type="domain" description="AMP-dependent synthetase/ligase" evidence="3">
    <location>
        <begin position="4"/>
        <end position="154"/>
    </location>
</feature>
<dbReference type="Proteomes" id="UP000014071">
    <property type="component" value="Unassembled WGS sequence"/>
</dbReference>
<feature type="compositionally biased region" description="Low complexity" evidence="1">
    <location>
        <begin position="1248"/>
        <end position="1259"/>
    </location>
</feature>
<dbReference type="HOGENOM" id="CLU_006513_0_0_1"/>
<evidence type="ECO:0000313" key="5">
    <source>
        <dbReference type="Proteomes" id="UP000014071"/>
    </source>
</evidence>
<dbReference type="Pfam" id="PF00501">
    <property type="entry name" value="AMP-binding"/>
    <property type="match status" value="1"/>
</dbReference>